<reference evidence="1" key="1">
    <citation type="submission" date="2023-03" db="UniProtKB">
        <authorList>
            <consortium name="EnsemblPlants"/>
        </authorList>
    </citation>
    <scope>IDENTIFICATION</scope>
</reference>
<name>A0A9I9EM73_CUCME</name>
<dbReference type="Gramene" id="MELO3C035726.2.1">
    <property type="protein sequence ID" value="MELO3C035726.2.1"/>
    <property type="gene ID" value="MELO3C035726.2"/>
</dbReference>
<sequence length="111" mass="13162">MFSKKCDEKVIDLFWELLLHEMNSISQIYNLQISHKFPHFLSLDIVSNPWNFHKIIFSTHHQQNLSFNLWIAQAQLFMFSPKIEPNFIFNGESGKLHTCKELARQIQTQNA</sequence>
<evidence type="ECO:0000313" key="1">
    <source>
        <dbReference type="EnsemblPlants" id="MELO3C035726.2.1"/>
    </source>
</evidence>
<proteinExistence type="predicted"/>
<organism evidence="1">
    <name type="scientific">Cucumis melo</name>
    <name type="common">Muskmelon</name>
    <dbReference type="NCBI Taxonomy" id="3656"/>
    <lineage>
        <taxon>Eukaryota</taxon>
        <taxon>Viridiplantae</taxon>
        <taxon>Streptophyta</taxon>
        <taxon>Embryophyta</taxon>
        <taxon>Tracheophyta</taxon>
        <taxon>Spermatophyta</taxon>
        <taxon>Magnoliopsida</taxon>
        <taxon>eudicotyledons</taxon>
        <taxon>Gunneridae</taxon>
        <taxon>Pentapetalae</taxon>
        <taxon>rosids</taxon>
        <taxon>fabids</taxon>
        <taxon>Cucurbitales</taxon>
        <taxon>Cucurbitaceae</taxon>
        <taxon>Benincaseae</taxon>
        <taxon>Cucumis</taxon>
    </lineage>
</organism>
<dbReference type="EnsemblPlants" id="MELO3C035726.2.1">
    <property type="protein sequence ID" value="MELO3C035726.2.1"/>
    <property type="gene ID" value="MELO3C035726.2"/>
</dbReference>
<accession>A0A9I9EM73</accession>
<protein>
    <submittedName>
        <fullName evidence="1">Uncharacterized protein</fullName>
    </submittedName>
</protein>
<dbReference type="AlphaFoldDB" id="A0A9I9EM73"/>